<reference evidence="3" key="1">
    <citation type="submission" date="2025-08" db="UniProtKB">
        <authorList>
            <consortium name="RefSeq"/>
        </authorList>
    </citation>
    <scope>IDENTIFICATION</scope>
</reference>
<name>A0ABM1LAZ1_GEKJA</name>
<gene>
    <name evidence="3" type="primary">LOC107124233</name>
</gene>
<proteinExistence type="predicted"/>
<keyword evidence="2" id="KW-1185">Reference proteome</keyword>
<dbReference type="Proteomes" id="UP000694871">
    <property type="component" value="Unplaced"/>
</dbReference>
<dbReference type="InterPro" id="IPR041309">
    <property type="entry name" value="TBK1_CC1"/>
</dbReference>
<accession>A0ABM1LAZ1</accession>
<evidence type="ECO:0000313" key="3">
    <source>
        <dbReference type="RefSeq" id="XP_015283128.1"/>
    </source>
</evidence>
<dbReference type="Gene3D" id="1.20.1270.420">
    <property type="match status" value="1"/>
</dbReference>
<dbReference type="GeneID" id="107124233"/>
<evidence type="ECO:0000313" key="2">
    <source>
        <dbReference type="Proteomes" id="UP000694871"/>
    </source>
</evidence>
<protein>
    <submittedName>
        <fullName evidence="3">Inhibitor of nuclear factor kappa-B kinase subunit epsilon-like</fullName>
    </submittedName>
</protein>
<organism evidence="2 3">
    <name type="scientific">Gekko japonicus</name>
    <name type="common">Schlegel's Japanese gecko</name>
    <dbReference type="NCBI Taxonomy" id="146911"/>
    <lineage>
        <taxon>Eukaryota</taxon>
        <taxon>Metazoa</taxon>
        <taxon>Chordata</taxon>
        <taxon>Craniata</taxon>
        <taxon>Vertebrata</taxon>
        <taxon>Euteleostomi</taxon>
        <taxon>Lepidosauria</taxon>
        <taxon>Squamata</taxon>
        <taxon>Bifurcata</taxon>
        <taxon>Gekkota</taxon>
        <taxon>Gekkonidae</taxon>
        <taxon>Gekkoninae</taxon>
        <taxon>Gekko</taxon>
    </lineage>
</organism>
<dbReference type="RefSeq" id="XP_015283128.1">
    <property type="nucleotide sequence ID" value="XM_015427642.1"/>
</dbReference>
<feature type="domain" description="TANK-binding kinase 1 coiled-coil" evidence="1">
    <location>
        <begin position="11"/>
        <end position="90"/>
    </location>
</feature>
<sequence>MTDHSTANAWGLLYNEQQIHKLDKVNLGHLAKKVLSIFQDDCAQQYQAALLAHGTRMRKVFEMRKHLKKLNRSLTACSVEISGCQDDLYNVLGELPQRVLQDKMTTVPSSQGYLKQKHQAMMFGMQELQEQMKSVGNNLQLNNSIIQRLNGFTSTPDL</sequence>
<dbReference type="Pfam" id="PF18394">
    <property type="entry name" value="TBK1_CCD1"/>
    <property type="match status" value="1"/>
</dbReference>
<evidence type="ECO:0000259" key="1">
    <source>
        <dbReference type="Pfam" id="PF18394"/>
    </source>
</evidence>